<organism evidence="1 2">
    <name type="scientific">Lignipirellula cremea</name>
    <dbReference type="NCBI Taxonomy" id="2528010"/>
    <lineage>
        <taxon>Bacteria</taxon>
        <taxon>Pseudomonadati</taxon>
        <taxon>Planctomycetota</taxon>
        <taxon>Planctomycetia</taxon>
        <taxon>Pirellulales</taxon>
        <taxon>Pirellulaceae</taxon>
        <taxon>Lignipirellula</taxon>
    </lineage>
</organism>
<dbReference type="Proteomes" id="UP000317648">
    <property type="component" value="Chromosome"/>
</dbReference>
<protein>
    <submittedName>
        <fullName evidence="1">Uncharacterized protein</fullName>
    </submittedName>
</protein>
<dbReference type="KEGG" id="lcre:Pla8534_27940"/>
<proteinExistence type="predicted"/>
<evidence type="ECO:0000313" key="2">
    <source>
        <dbReference type="Proteomes" id="UP000317648"/>
    </source>
</evidence>
<reference evidence="1 2" key="1">
    <citation type="submission" date="2019-02" db="EMBL/GenBank/DDBJ databases">
        <title>Deep-cultivation of Planctomycetes and their phenomic and genomic characterization uncovers novel biology.</title>
        <authorList>
            <person name="Wiegand S."/>
            <person name="Jogler M."/>
            <person name="Boedeker C."/>
            <person name="Pinto D."/>
            <person name="Vollmers J."/>
            <person name="Rivas-Marin E."/>
            <person name="Kohn T."/>
            <person name="Peeters S.H."/>
            <person name="Heuer A."/>
            <person name="Rast P."/>
            <person name="Oberbeckmann S."/>
            <person name="Bunk B."/>
            <person name="Jeske O."/>
            <person name="Meyerdierks A."/>
            <person name="Storesund J.E."/>
            <person name="Kallscheuer N."/>
            <person name="Luecker S."/>
            <person name="Lage O.M."/>
            <person name="Pohl T."/>
            <person name="Merkel B.J."/>
            <person name="Hornburger P."/>
            <person name="Mueller R.-W."/>
            <person name="Bruemmer F."/>
            <person name="Labrenz M."/>
            <person name="Spormann A.M."/>
            <person name="Op den Camp H."/>
            <person name="Overmann J."/>
            <person name="Amann R."/>
            <person name="Jetten M.S.M."/>
            <person name="Mascher T."/>
            <person name="Medema M.H."/>
            <person name="Devos D.P."/>
            <person name="Kaster A.-K."/>
            <person name="Ovreas L."/>
            <person name="Rohde M."/>
            <person name="Galperin M.Y."/>
            <person name="Jogler C."/>
        </authorList>
    </citation>
    <scope>NUCLEOTIDE SEQUENCE [LARGE SCALE GENOMIC DNA]</scope>
    <source>
        <strain evidence="1 2">Pla85_3_4</strain>
    </source>
</reference>
<accession>A0A518DT11</accession>
<dbReference type="EMBL" id="CP036433">
    <property type="protein sequence ID" value="QDU94985.1"/>
    <property type="molecule type" value="Genomic_DNA"/>
</dbReference>
<evidence type="ECO:0000313" key="1">
    <source>
        <dbReference type="EMBL" id="QDU94985.1"/>
    </source>
</evidence>
<keyword evidence="2" id="KW-1185">Reference proteome</keyword>
<gene>
    <name evidence="1" type="ORF">Pla8534_27940</name>
</gene>
<dbReference type="AlphaFoldDB" id="A0A518DT11"/>
<sequence>MPARQAASSRGSVPADVLAVSFAAVAIRAVDFSGLPALRDGLPVDRSCAIAPALRSLLPIQRVAAAEPPAVTIAANLPASV</sequence>
<name>A0A518DT11_9BACT</name>